<sequence length="647" mass="65764">MTSPQRTDPPRRGIGAVSAASLATAAGVLLIALWFGGGRPRPDIPGLPSPGPLTTWGLPVVRLVHDVCAVVTVGILLAAVLLAGDGAARTARIVRAAGPWALAWAASAAATVLLTLSDFLGLPVADALRSGVLPTFLFHIPQGQAFLLVTVVALEVCCGAFLPLPPWSRVPLAALAVFAVLPPAYAGHSASAADHNLAISSLMVHVVAVTLWVGGLAGLAAFLRHAAEPAAAVRRFSTLALCCFVAAGFSGLINAWIRLGTPSQLWESRYGLLVLAKVAALAALGWFGLRHRRTTITALDAGGSTGPFLRLAAGEIAVMLGTIGLAVGLSRTPPPPSAGAGEHQHDALGYALPPFDAGRLFAEIRLDPIPLLALAGLAAVYLTGVRRLAGRGDAWPLPRTASWFGGLVVLGYATLGGPAVYGPAILSVHAAQYALLGTAGPALLALGAPLTLLRRAAPGATWTESPVARALTRPWVPPVLYVAPYLALYATGLFEAAQAGLAVRLALQAVAVATGALLFCVAAGVDPLPRAIHPSVRAAMLAGAVAGQAATALILLTGPSPAPGWYATLALPWAPDRAADQRLAALLGPGLALVTLLLLLVSLMARWRSARRRLGATGRDDGGPGGEGVSGGGEPRPDPGAPSASSP</sequence>
<feature type="transmembrane region" description="Helical" evidence="7">
    <location>
        <begin position="538"/>
        <end position="556"/>
    </location>
</feature>
<keyword evidence="5 7" id="KW-0472">Membrane</keyword>
<dbReference type="GO" id="GO:0006825">
    <property type="term" value="P:copper ion transport"/>
    <property type="evidence" value="ECO:0007669"/>
    <property type="project" value="InterPro"/>
</dbReference>
<feature type="transmembrane region" description="Helical" evidence="7">
    <location>
        <begin position="12"/>
        <end position="36"/>
    </location>
</feature>
<feature type="transmembrane region" description="Helical" evidence="7">
    <location>
        <begin position="433"/>
        <end position="453"/>
    </location>
</feature>
<evidence type="ECO:0000313" key="10">
    <source>
        <dbReference type="Proteomes" id="UP000674234"/>
    </source>
</evidence>
<feature type="compositionally biased region" description="Gly residues" evidence="6">
    <location>
        <begin position="623"/>
        <end position="634"/>
    </location>
</feature>
<comment type="caution">
    <text evidence="9">The sequence shown here is derived from an EMBL/GenBank/DDBJ whole genome shotgun (WGS) entry which is preliminary data.</text>
</comment>
<keyword evidence="4 7" id="KW-1133">Transmembrane helix</keyword>
<feature type="transmembrane region" description="Helical" evidence="7">
    <location>
        <begin position="474"/>
        <end position="494"/>
    </location>
</feature>
<keyword evidence="10" id="KW-1185">Reference proteome</keyword>
<feature type="transmembrane region" description="Helical" evidence="7">
    <location>
        <begin position="308"/>
        <end position="329"/>
    </location>
</feature>
<dbReference type="AlphaFoldDB" id="A0A940WFJ3"/>
<evidence type="ECO:0000259" key="8">
    <source>
        <dbReference type="Pfam" id="PF05425"/>
    </source>
</evidence>
<feature type="transmembrane region" description="Helical" evidence="7">
    <location>
        <begin position="56"/>
        <end position="82"/>
    </location>
</feature>
<keyword evidence="3 7" id="KW-0812">Transmembrane</keyword>
<organism evidence="9 10">
    <name type="scientific">Microbispora oryzae</name>
    <dbReference type="NCBI Taxonomy" id="2806554"/>
    <lineage>
        <taxon>Bacteria</taxon>
        <taxon>Bacillati</taxon>
        <taxon>Actinomycetota</taxon>
        <taxon>Actinomycetes</taxon>
        <taxon>Streptosporangiales</taxon>
        <taxon>Streptosporangiaceae</taxon>
        <taxon>Microbispora</taxon>
    </lineage>
</organism>
<reference evidence="9" key="1">
    <citation type="submission" date="2021-02" db="EMBL/GenBank/DDBJ databases">
        <title>Draft genome sequence of Microbispora sp. RL4-1S isolated from rice leaves in Thailand.</title>
        <authorList>
            <person name="Muangham S."/>
            <person name="Duangmal K."/>
        </authorList>
    </citation>
    <scope>NUCLEOTIDE SEQUENCE</scope>
    <source>
        <strain evidence="9">RL4-1S</strain>
    </source>
</reference>
<evidence type="ECO:0000256" key="4">
    <source>
        <dbReference type="ARBA" id="ARBA00022989"/>
    </source>
</evidence>
<dbReference type="PANTHER" id="PTHR34820">
    <property type="entry name" value="INNER MEMBRANE PROTEIN YEBZ"/>
    <property type="match status" value="1"/>
</dbReference>
<dbReference type="Pfam" id="PF09678">
    <property type="entry name" value="Caa3_CtaG"/>
    <property type="match status" value="1"/>
</dbReference>
<feature type="domain" description="Copper resistance protein D" evidence="8">
    <location>
        <begin position="231"/>
        <end position="329"/>
    </location>
</feature>
<dbReference type="Proteomes" id="UP000674234">
    <property type="component" value="Unassembled WGS sequence"/>
</dbReference>
<accession>A0A940WFJ3</accession>
<gene>
    <name evidence="9" type="ORF">JOL79_08170</name>
</gene>
<dbReference type="InterPro" id="IPR032694">
    <property type="entry name" value="CopC/D"/>
</dbReference>
<dbReference type="PANTHER" id="PTHR34820:SF4">
    <property type="entry name" value="INNER MEMBRANE PROTEIN YEBZ"/>
    <property type="match status" value="1"/>
</dbReference>
<feature type="transmembrane region" description="Helical" evidence="7">
    <location>
        <begin position="269"/>
        <end position="287"/>
    </location>
</feature>
<name>A0A940WFJ3_9ACTN</name>
<feature type="transmembrane region" description="Helical" evidence="7">
    <location>
        <begin position="202"/>
        <end position="224"/>
    </location>
</feature>
<evidence type="ECO:0000313" key="9">
    <source>
        <dbReference type="EMBL" id="MBP2703778.1"/>
    </source>
</evidence>
<dbReference type="EMBL" id="JAFCNB010000003">
    <property type="protein sequence ID" value="MBP2703778.1"/>
    <property type="molecule type" value="Genomic_DNA"/>
</dbReference>
<evidence type="ECO:0000256" key="6">
    <source>
        <dbReference type="SAM" id="MobiDB-lite"/>
    </source>
</evidence>
<evidence type="ECO:0000256" key="2">
    <source>
        <dbReference type="ARBA" id="ARBA00022475"/>
    </source>
</evidence>
<dbReference type="InterPro" id="IPR008457">
    <property type="entry name" value="Cu-R_CopD_dom"/>
</dbReference>
<keyword evidence="2" id="KW-1003">Cell membrane</keyword>
<feature type="transmembrane region" description="Helical" evidence="7">
    <location>
        <begin position="369"/>
        <end position="389"/>
    </location>
</feature>
<feature type="transmembrane region" description="Helical" evidence="7">
    <location>
        <begin position="236"/>
        <end position="257"/>
    </location>
</feature>
<feature type="transmembrane region" description="Helical" evidence="7">
    <location>
        <begin position="583"/>
        <end position="605"/>
    </location>
</feature>
<proteinExistence type="predicted"/>
<feature type="transmembrane region" description="Helical" evidence="7">
    <location>
        <begin position="171"/>
        <end position="190"/>
    </location>
</feature>
<feature type="transmembrane region" description="Helical" evidence="7">
    <location>
        <begin position="145"/>
        <end position="164"/>
    </location>
</feature>
<feature type="region of interest" description="Disordered" evidence="6">
    <location>
        <begin position="615"/>
        <end position="647"/>
    </location>
</feature>
<feature type="transmembrane region" description="Helical" evidence="7">
    <location>
        <begin position="506"/>
        <end position="526"/>
    </location>
</feature>
<feature type="transmembrane region" description="Helical" evidence="7">
    <location>
        <begin position="401"/>
        <end position="421"/>
    </location>
</feature>
<dbReference type="Pfam" id="PF05425">
    <property type="entry name" value="CopD"/>
    <property type="match status" value="1"/>
</dbReference>
<protein>
    <submittedName>
        <fullName evidence="9">Bifunctional copper resistance protein CopD/cytochrome c oxidase assembly protein</fullName>
    </submittedName>
</protein>
<comment type="subcellular location">
    <subcellularLocation>
        <location evidence="1">Cell membrane</location>
        <topology evidence="1">Multi-pass membrane protein</topology>
    </subcellularLocation>
</comment>
<evidence type="ECO:0000256" key="3">
    <source>
        <dbReference type="ARBA" id="ARBA00022692"/>
    </source>
</evidence>
<dbReference type="GO" id="GO:0005886">
    <property type="term" value="C:plasma membrane"/>
    <property type="evidence" value="ECO:0007669"/>
    <property type="project" value="UniProtKB-SubCell"/>
</dbReference>
<feature type="transmembrane region" description="Helical" evidence="7">
    <location>
        <begin position="102"/>
        <end position="125"/>
    </location>
</feature>
<evidence type="ECO:0000256" key="5">
    <source>
        <dbReference type="ARBA" id="ARBA00023136"/>
    </source>
</evidence>
<evidence type="ECO:0000256" key="1">
    <source>
        <dbReference type="ARBA" id="ARBA00004651"/>
    </source>
</evidence>
<evidence type="ECO:0000256" key="7">
    <source>
        <dbReference type="SAM" id="Phobius"/>
    </source>
</evidence>
<dbReference type="InterPro" id="IPR019108">
    <property type="entry name" value="Caa3_assmbl_CtaG-rel"/>
</dbReference>